<dbReference type="InterPro" id="IPR023996">
    <property type="entry name" value="TonB-dep_OMP_SusC/RagA"/>
</dbReference>
<accession>A0A1H3XFD7</accession>
<dbReference type="SUPFAM" id="SSF56935">
    <property type="entry name" value="Porins"/>
    <property type="match status" value="1"/>
</dbReference>
<evidence type="ECO:0000313" key="16">
    <source>
        <dbReference type="EMBL" id="SDZ97258.1"/>
    </source>
</evidence>
<dbReference type="SUPFAM" id="SSF49464">
    <property type="entry name" value="Carboxypeptidase regulatory domain-like"/>
    <property type="match status" value="1"/>
</dbReference>
<keyword evidence="7 11" id="KW-0798">TonB box</keyword>
<dbReference type="GO" id="GO:0006826">
    <property type="term" value="P:iron ion transport"/>
    <property type="evidence" value="ECO:0007669"/>
    <property type="project" value="UniProtKB-KW"/>
</dbReference>
<name>A0A1H3XFD7_9BACT</name>
<dbReference type="Pfam" id="PF07660">
    <property type="entry name" value="STN"/>
    <property type="match status" value="1"/>
</dbReference>
<dbReference type="InterPro" id="IPR037066">
    <property type="entry name" value="Plug_dom_sf"/>
</dbReference>
<feature type="signal peptide" evidence="12">
    <location>
        <begin position="1"/>
        <end position="24"/>
    </location>
</feature>
<dbReference type="NCBIfam" id="TIGR04056">
    <property type="entry name" value="OMP_RagA_SusC"/>
    <property type="match status" value="1"/>
</dbReference>
<feature type="domain" description="TonB-dependent receptor-like beta-barrel" evidence="13">
    <location>
        <begin position="472"/>
        <end position="845"/>
    </location>
</feature>
<reference evidence="16 17" key="1">
    <citation type="submission" date="2016-10" db="EMBL/GenBank/DDBJ databases">
        <authorList>
            <person name="de Groot N.N."/>
        </authorList>
    </citation>
    <scope>NUCLEOTIDE SEQUENCE [LARGE SCALE GENOMIC DNA]</scope>
    <source>
        <strain evidence="16 17">DSM 25383</strain>
    </source>
</reference>
<evidence type="ECO:0000256" key="11">
    <source>
        <dbReference type="RuleBase" id="RU003357"/>
    </source>
</evidence>
<dbReference type="Gene3D" id="2.170.130.10">
    <property type="entry name" value="TonB-dependent receptor, plug domain"/>
    <property type="match status" value="1"/>
</dbReference>
<protein>
    <submittedName>
        <fullName evidence="16">TonB-linked outer membrane protein, SusC/RagA family</fullName>
    </submittedName>
</protein>
<keyword evidence="12" id="KW-0732">Signal</keyword>
<dbReference type="RefSeq" id="WP_010259282.1">
    <property type="nucleotide sequence ID" value="NZ_CAEG01000001.1"/>
</dbReference>
<dbReference type="EMBL" id="FNRI01000001">
    <property type="protein sequence ID" value="SDZ97258.1"/>
    <property type="molecule type" value="Genomic_DNA"/>
</dbReference>
<evidence type="ECO:0000256" key="8">
    <source>
        <dbReference type="ARBA" id="ARBA00023136"/>
    </source>
</evidence>
<dbReference type="Pfam" id="PF00593">
    <property type="entry name" value="TonB_dep_Rec_b-barrel"/>
    <property type="match status" value="1"/>
</dbReference>
<dbReference type="Gene3D" id="2.40.170.20">
    <property type="entry name" value="TonB-dependent receptor, beta-barrel domain"/>
    <property type="match status" value="1"/>
</dbReference>
<evidence type="ECO:0000256" key="1">
    <source>
        <dbReference type="ARBA" id="ARBA00004571"/>
    </source>
</evidence>
<organism evidence="16 17">
    <name type="scientific">Alistipes timonensis JC136</name>
    <dbReference type="NCBI Taxonomy" id="1033731"/>
    <lineage>
        <taxon>Bacteria</taxon>
        <taxon>Pseudomonadati</taxon>
        <taxon>Bacteroidota</taxon>
        <taxon>Bacteroidia</taxon>
        <taxon>Bacteroidales</taxon>
        <taxon>Rikenellaceae</taxon>
        <taxon>Alistipes</taxon>
    </lineage>
</organism>
<dbReference type="OrthoDB" id="9768177at2"/>
<evidence type="ECO:0000256" key="12">
    <source>
        <dbReference type="SAM" id="SignalP"/>
    </source>
</evidence>
<keyword evidence="4" id="KW-0406">Ion transport</keyword>
<dbReference type="InterPro" id="IPR036942">
    <property type="entry name" value="Beta-barrel_TonB_sf"/>
</dbReference>
<keyword evidence="9 10" id="KW-0998">Cell outer membrane</keyword>
<dbReference type="InterPro" id="IPR012910">
    <property type="entry name" value="Plug_dom"/>
</dbReference>
<dbReference type="Pfam" id="PF07715">
    <property type="entry name" value="Plug"/>
    <property type="match status" value="1"/>
</dbReference>
<comment type="subcellular location">
    <subcellularLocation>
        <location evidence="1 10">Cell outer membrane</location>
        <topology evidence="1 10">Multi-pass membrane protein</topology>
    </subcellularLocation>
</comment>
<dbReference type="Gene3D" id="2.60.40.1120">
    <property type="entry name" value="Carboxypeptidase-like, regulatory domain"/>
    <property type="match status" value="1"/>
</dbReference>
<dbReference type="InterPro" id="IPR039426">
    <property type="entry name" value="TonB-dep_rcpt-like"/>
</dbReference>
<dbReference type="InterPro" id="IPR011662">
    <property type="entry name" value="Secretin/TonB_short_N"/>
</dbReference>
<evidence type="ECO:0000256" key="2">
    <source>
        <dbReference type="ARBA" id="ARBA00022448"/>
    </source>
</evidence>
<keyword evidence="5 10" id="KW-0812">Transmembrane</keyword>
<evidence type="ECO:0000256" key="9">
    <source>
        <dbReference type="ARBA" id="ARBA00023237"/>
    </source>
</evidence>
<feature type="domain" description="Secretin/TonB short N-terminal" evidence="14">
    <location>
        <begin position="48"/>
        <end position="98"/>
    </location>
</feature>
<keyword evidence="17" id="KW-1185">Reference proteome</keyword>
<dbReference type="InterPro" id="IPR023997">
    <property type="entry name" value="TonB-dep_OMP_SusC/RagA_CS"/>
</dbReference>
<evidence type="ECO:0000256" key="3">
    <source>
        <dbReference type="ARBA" id="ARBA00022452"/>
    </source>
</evidence>
<keyword evidence="8 10" id="KW-0472">Membrane</keyword>
<evidence type="ECO:0000259" key="13">
    <source>
        <dbReference type="Pfam" id="PF00593"/>
    </source>
</evidence>
<dbReference type="STRING" id="1033731.SAMN05444145_101180"/>
<comment type="similarity">
    <text evidence="10 11">Belongs to the TonB-dependent receptor family.</text>
</comment>
<evidence type="ECO:0000256" key="5">
    <source>
        <dbReference type="ARBA" id="ARBA00022692"/>
    </source>
</evidence>
<dbReference type="GO" id="GO:0009279">
    <property type="term" value="C:cell outer membrane"/>
    <property type="evidence" value="ECO:0007669"/>
    <property type="project" value="UniProtKB-SubCell"/>
</dbReference>
<proteinExistence type="inferred from homology"/>
<evidence type="ECO:0000313" key="17">
    <source>
        <dbReference type="Proteomes" id="UP000183253"/>
    </source>
</evidence>
<evidence type="ECO:0000259" key="14">
    <source>
        <dbReference type="Pfam" id="PF07660"/>
    </source>
</evidence>
<keyword evidence="2 10" id="KW-0813">Transport</keyword>
<dbReference type="Pfam" id="PF13715">
    <property type="entry name" value="CarbopepD_reg_2"/>
    <property type="match status" value="1"/>
</dbReference>
<evidence type="ECO:0000256" key="7">
    <source>
        <dbReference type="ARBA" id="ARBA00023077"/>
    </source>
</evidence>
<evidence type="ECO:0000256" key="6">
    <source>
        <dbReference type="ARBA" id="ARBA00023004"/>
    </source>
</evidence>
<keyword evidence="6" id="KW-0408">Iron</keyword>
<evidence type="ECO:0000256" key="10">
    <source>
        <dbReference type="PROSITE-ProRule" id="PRU01360"/>
    </source>
</evidence>
<dbReference type="Proteomes" id="UP000183253">
    <property type="component" value="Unassembled WGS sequence"/>
</dbReference>
<dbReference type="NCBIfam" id="TIGR04057">
    <property type="entry name" value="SusC_RagA_signa"/>
    <property type="match status" value="1"/>
</dbReference>
<dbReference type="PROSITE" id="PS52016">
    <property type="entry name" value="TONB_DEPENDENT_REC_3"/>
    <property type="match status" value="1"/>
</dbReference>
<keyword evidence="3 10" id="KW-1134">Transmembrane beta strand</keyword>
<evidence type="ECO:0000259" key="15">
    <source>
        <dbReference type="Pfam" id="PF07715"/>
    </source>
</evidence>
<keyword evidence="4" id="KW-0410">Iron transport</keyword>
<feature type="domain" description="TonB-dependent receptor plug" evidence="15">
    <location>
        <begin position="195"/>
        <end position="303"/>
    </location>
</feature>
<feature type="chain" id="PRO_5010260036" evidence="12">
    <location>
        <begin position="25"/>
        <end position="1058"/>
    </location>
</feature>
<dbReference type="AlphaFoldDB" id="A0A1H3XFD7"/>
<dbReference type="InterPro" id="IPR000531">
    <property type="entry name" value="Beta-barrel_TonB"/>
</dbReference>
<sequence>MSSIRKTCLALLALAVCMPLCTFAQITVSARKTAIRSVIQQIERTSEYRFFYNSSLPDLDRKVDIEVKDATIGATLDKLFGGTAIAYTVSNYQISLAAKKEEAPRNLSGVVTGEQGEKLVGVTVIVKGTGKACATNVEGQFAFGEPLPNATLIVQSIGYKTQEVPVQGRTSVDIVLREESLQLDDVVVIGYGTLDKRELTSSVTSLKNSDLLAGNTASPLQAIAGKVPGLNIVSASGTDPNSSISIQLRGANSIKSEQGPLIVVDGIPGGNMNILQKEDIVSIDVLKDASAGAIYGTRASGGVILVTTRMGQIGAPAVSYTGEFTTETVRRKAEVLSADEWIAHGQADRGGRTDWFDAITRTPFTQRHIVTMSGGTKNFSAYASLFYKNAQGMTIRSDKREIGGRFNFKFLTLNDRLELSGRLNYVDSKANIAPSSIFRDAMNLNPTIPVYNPDDPSGYKILEGEGEWNPVAVLALSENADHTARLQADISAKLNIYDGLSTTLTVGTVGTSANKAYWESALHRRSREMARNGYAEQKWSTQNTESLEWIFNYNKLFGAHSIKAVAGYSYQRLGRKERFEGDNANFSVDGTKWYNMGEGTWLKEGRSSIYSHKDPLETLVAYFARINYSYADRYLLSVSARYEGSSKFGANNRYGWFPAVSAAWRISNESFMKDVKWIDDLRVRFGYGRTGNGWFSPGVTTRMYKYDTSSSVVRTWYFNGAWSSVYGLARNVNPDLQWETKDEYNFGVDFQVLKGRLSGKLDVYKRKVDNMIYDISVSQPPAVYDKTTMNVGSMENNGFEIELTGVPVSTKDWNYTTSLQISRNRTRLITLWGSQTVFDDYDFPTPGSPGKAVRLAPGEDIGRFYIWKYAGIADDGSWLLYDKDNNIIPAAQKTPEDKRFIGQAMPDVILSWDNNISWKNFDLSLFFRSWIGNDVFNMTEMYHGLQSASGQNTRNRLKTAFGRNANITGEKELCDYFLEDGSFLKLDAATLGYTLRIPSIKSYIRSIRFTFTARNVFCLTKYRGIDPEVNTNGLTPGFEGLEVWPSTRVFTFGITLNL</sequence>
<evidence type="ECO:0000256" key="4">
    <source>
        <dbReference type="ARBA" id="ARBA00022496"/>
    </source>
</evidence>
<dbReference type="InterPro" id="IPR008969">
    <property type="entry name" value="CarboxyPept-like_regulatory"/>
</dbReference>
<gene>
    <name evidence="16" type="ORF">SAMN05444145_101180</name>
</gene>